<comment type="caution">
    <text evidence="2">The sequence shown here is derived from an EMBL/GenBank/DDBJ whole genome shotgun (WGS) entry which is preliminary data.</text>
</comment>
<keyword evidence="1" id="KW-1133">Transmembrane helix</keyword>
<evidence type="ECO:0000256" key="1">
    <source>
        <dbReference type="SAM" id="Phobius"/>
    </source>
</evidence>
<protein>
    <submittedName>
        <fullName evidence="2">Uncharacterized protein</fullName>
    </submittedName>
</protein>
<reference evidence="2 3" key="1">
    <citation type="submission" date="2022-01" db="EMBL/GenBank/DDBJ databases">
        <authorList>
            <person name="Xiong W."/>
            <person name="Schranz E."/>
        </authorList>
    </citation>
    <scope>NUCLEOTIDE SEQUENCE [LARGE SCALE GENOMIC DNA]</scope>
</reference>
<evidence type="ECO:0000313" key="2">
    <source>
        <dbReference type="EMBL" id="CAH1415259.1"/>
    </source>
</evidence>
<feature type="transmembrane region" description="Helical" evidence="1">
    <location>
        <begin position="31"/>
        <end position="51"/>
    </location>
</feature>
<name>A0AAU9LPF5_9ASTR</name>
<keyword evidence="1" id="KW-0812">Transmembrane</keyword>
<keyword evidence="3" id="KW-1185">Reference proteome</keyword>
<feature type="transmembrane region" description="Helical" evidence="1">
    <location>
        <begin position="71"/>
        <end position="89"/>
    </location>
</feature>
<dbReference type="EMBL" id="CAKMRJ010000001">
    <property type="protein sequence ID" value="CAH1415259.1"/>
    <property type="molecule type" value="Genomic_DNA"/>
</dbReference>
<keyword evidence="1" id="KW-0472">Membrane</keyword>
<gene>
    <name evidence="2" type="ORF">LVIROSA_LOCUS3117</name>
</gene>
<proteinExistence type="predicted"/>
<sequence>MISTSISSLIGSDIYFTTFPTIDGYLNITLIWYRCLSIDVGLWIWLIELYSTLNLDCFIRRFVSLLPFPPPSPSSAAFVLLAAFATSYLQRKNERGNRAACGKVRPPTLPSPTYRRRLLLPHILRNM</sequence>
<dbReference type="AlphaFoldDB" id="A0AAU9LPF5"/>
<accession>A0AAU9LPF5</accession>
<dbReference type="Proteomes" id="UP001157418">
    <property type="component" value="Unassembled WGS sequence"/>
</dbReference>
<evidence type="ECO:0000313" key="3">
    <source>
        <dbReference type="Proteomes" id="UP001157418"/>
    </source>
</evidence>
<organism evidence="2 3">
    <name type="scientific">Lactuca virosa</name>
    <dbReference type="NCBI Taxonomy" id="75947"/>
    <lineage>
        <taxon>Eukaryota</taxon>
        <taxon>Viridiplantae</taxon>
        <taxon>Streptophyta</taxon>
        <taxon>Embryophyta</taxon>
        <taxon>Tracheophyta</taxon>
        <taxon>Spermatophyta</taxon>
        <taxon>Magnoliopsida</taxon>
        <taxon>eudicotyledons</taxon>
        <taxon>Gunneridae</taxon>
        <taxon>Pentapetalae</taxon>
        <taxon>asterids</taxon>
        <taxon>campanulids</taxon>
        <taxon>Asterales</taxon>
        <taxon>Asteraceae</taxon>
        <taxon>Cichorioideae</taxon>
        <taxon>Cichorieae</taxon>
        <taxon>Lactucinae</taxon>
        <taxon>Lactuca</taxon>
    </lineage>
</organism>